<organism evidence="2">
    <name type="scientific">uncultured Acetobacteraceae bacterium</name>
    <dbReference type="NCBI Taxonomy" id="169975"/>
    <lineage>
        <taxon>Bacteria</taxon>
        <taxon>Pseudomonadati</taxon>
        <taxon>Pseudomonadota</taxon>
        <taxon>Alphaproteobacteria</taxon>
        <taxon>Acetobacterales</taxon>
        <taxon>Acetobacteraceae</taxon>
        <taxon>environmental samples</taxon>
    </lineage>
</organism>
<accession>A0A6J4JM96</accession>
<feature type="region of interest" description="Disordered" evidence="1">
    <location>
        <begin position="1"/>
        <end position="51"/>
    </location>
</feature>
<gene>
    <name evidence="2" type="ORF">AVDCRST_MAG08-3942</name>
</gene>
<proteinExistence type="predicted"/>
<feature type="compositionally biased region" description="Gly residues" evidence="1">
    <location>
        <begin position="1"/>
        <end position="11"/>
    </location>
</feature>
<protein>
    <submittedName>
        <fullName evidence="2">Uncharacterized protein</fullName>
    </submittedName>
</protein>
<name>A0A6J4JM96_9PROT</name>
<evidence type="ECO:0000313" key="2">
    <source>
        <dbReference type="EMBL" id="CAA9282183.1"/>
    </source>
</evidence>
<dbReference type="EMBL" id="CADCTG010000299">
    <property type="protein sequence ID" value="CAA9282183.1"/>
    <property type="molecule type" value="Genomic_DNA"/>
</dbReference>
<evidence type="ECO:0000256" key="1">
    <source>
        <dbReference type="SAM" id="MobiDB-lite"/>
    </source>
</evidence>
<dbReference type="AlphaFoldDB" id="A0A6J4JM96"/>
<sequence>MRPALGGGAAGFGRHKNDHSRAAGVSPRRSRPRGKGAATAGRPRLERCLHV</sequence>
<reference evidence="2" key="1">
    <citation type="submission" date="2020-02" db="EMBL/GenBank/DDBJ databases">
        <authorList>
            <person name="Meier V. D."/>
        </authorList>
    </citation>
    <scope>NUCLEOTIDE SEQUENCE</scope>
    <source>
        <strain evidence="2">AVDCRST_MAG08</strain>
    </source>
</reference>